<proteinExistence type="predicted"/>
<keyword evidence="2" id="KW-1185">Reference proteome</keyword>
<name>A0A2K8T0D2_9NOSO</name>
<dbReference type="EMBL" id="CP024785">
    <property type="protein sequence ID" value="AUB41156.1"/>
    <property type="molecule type" value="Genomic_DNA"/>
</dbReference>
<dbReference type="KEGG" id="nfl:COO91_07201"/>
<accession>A0A2K8T0D2</accession>
<sequence>MQVFSTQRHWVLQIASQGVDNKSVNWLAIAGGGTDERYWCGYRRTLEADDKRVGVARRRHRLEEKRNSLCFALSYASDD</sequence>
<reference evidence="1 2" key="1">
    <citation type="submission" date="2017-11" db="EMBL/GenBank/DDBJ databases">
        <title>Complete genome of a free-living desiccation-tolerant cyanobacterium and its photosynthetic adaptation to extreme terrestrial habitat.</title>
        <authorList>
            <person name="Shang J."/>
        </authorList>
    </citation>
    <scope>NUCLEOTIDE SEQUENCE [LARGE SCALE GENOMIC DNA]</scope>
    <source>
        <strain evidence="1 2">CCNUN1</strain>
    </source>
</reference>
<organism evidence="1 2">
    <name type="scientific">Nostoc flagelliforme CCNUN1</name>
    <dbReference type="NCBI Taxonomy" id="2038116"/>
    <lineage>
        <taxon>Bacteria</taxon>
        <taxon>Bacillati</taxon>
        <taxon>Cyanobacteriota</taxon>
        <taxon>Cyanophyceae</taxon>
        <taxon>Nostocales</taxon>
        <taxon>Nostocaceae</taxon>
        <taxon>Nostoc</taxon>
    </lineage>
</organism>
<dbReference type="Proteomes" id="UP000232003">
    <property type="component" value="Chromosome"/>
</dbReference>
<protein>
    <submittedName>
        <fullName evidence="1">Uncharacterized protein</fullName>
    </submittedName>
</protein>
<evidence type="ECO:0000313" key="1">
    <source>
        <dbReference type="EMBL" id="AUB41156.1"/>
    </source>
</evidence>
<evidence type="ECO:0000313" key="2">
    <source>
        <dbReference type="Proteomes" id="UP000232003"/>
    </source>
</evidence>
<dbReference type="AlphaFoldDB" id="A0A2K8T0D2"/>
<gene>
    <name evidence="1" type="ORF">COO91_07201</name>
</gene>